<dbReference type="KEGG" id="mcg:GL4_3309"/>
<dbReference type="InterPro" id="IPR002071">
    <property type="entry name" value="Thermonucl_AS"/>
</dbReference>
<dbReference type="PANTHER" id="PTHR12302">
    <property type="entry name" value="EBNA2 BINDING PROTEIN P100"/>
    <property type="match status" value="1"/>
</dbReference>
<dbReference type="SUPFAM" id="SSF50199">
    <property type="entry name" value="Staphylococcal nuclease"/>
    <property type="match status" value="1"/>
</dbReference>
<evidence type="ECO:0000259" key="4">
    <source>
        <dbReference type="PROSITE" id="PS50830"/>
    </source>
</evidence>
<reference evidence="5 6" key="1">
    <citation type="submission" date="2014-09" db="EMBL/GenBank/DDBJ databases">
        <title>Genome sequencing of Methyloceanibacter caenitepidi Gela4.</title>
        <authorList>
            <person name="Takeuchi M."/>
            <person name="Susumu S."/>
            <person name="Kamagata Y."/>
            <person name="Oshima K."/>
            <person name="Hattori M."/>
            <person name="Iwasaki W."/>
        </authorList>
    </citation>
    <scope>NUCLEOTIDE SEQUENCE [LARGE SCALE GENOMIC DNA]</scope>
    <source>
        <strain evidence="5 6">Gela4</strain>
    </source>
</reference>
<dbReference type="OrthoDB" id="7618306at2"/>
<dbReference type="HOGENOM" id="CLU_064698_1_0_5"/>
<sequence length="299" mass="32615">MTLPRALVLCVRLVREPAGSVECGMCIRTLAISGAVALGLGVPASEAAAETCDLPAGETVAVASVSDGETLALEDGREVRLLDVLAPAPPPDWDGTDPWPFAAQARQALNELVQGASVSLHFDARQEDRYGRLLAQVFLTRDGEPVWVQEKLVGQGLARVAAQPDMSACLGPLLAAEAQAREGRLGIWRSLTYQVRDAHEPKSLGYRRHSYQLVEGQVQGIGEGKTRVYMNFAEDWREDFTVVIKRKRLPVLEAAGLDLLSLPGRRIRVRGWVEWWNGPMIEISHPEEIEILEPSPGSG</sequence>
<dbReference type="SMART" id="SM00318">
    <property type="entry name" value="SNc"/>
    <property type="match status" value="1"/>
</dbReference>
<evidence type="ECO:0000256" key="3">
    <source>
        <dbReference type="ARBA" id="ARBA00022801"/>
    </source>
</evidence>
<dbReference type="EMBL" id="AP014648">
    <property type="protein sequence ID" value="BAQ18734.1"/>
    <property type="molecule type" value="Genomic_DNA"/>
</dbReference>
<dbReference type="RefSeq" id="WP_082025729.1">
    <property type="nucleotide sequence ID" value="NZ_AP014648.1"/>
</dbReference>
<proteinExistence type="predicted"/>
<dbReference type="GO" id="GO:0003676">
    <property type="term" value="F:nucleic acid binding"/>
    <property type="evidence" value="ECO:0007669"/>
    <property type="project" value="InterPro"/>
</dbReference>
<dbReference type="Gene3D" id="2.40.50.90">
    <property type="match status" value="1"/>
</dbReference>
<organism evidence="5 6">
    <name type="scientific">Methyloceanibacter caenitepidi</name>
    <dbReference type="NCBI Taxonomy" id="1384459"/>
    <lineage>
        <taxon>Bacteria</taxon>
        <taxon>Pseudomonadati</taxon>
        <taxon>Pseudomonadota</taxon>
        <taxon>Alphaproteobacteria</taxon>
        <taxon>Hyphomicrobiales</taxon>
        <taxon>Hyphomicrobiaceae</taxon>
        <taxon>Methyloceanibacter</taxon>
    </lineage>
</organism>
<dbReference type="Proteomes" id="UP000031643">
    <property type="component" value="Chromosome"/>
</dbReference>
<dbReference type="AlphaFoldDB" id="A0A0A8K9G7"/>
<protein>
    <recommendedName>
        <fullName evidence="4">TNase-like domain-containing protein</fullName>
    </recommendedName>
</protein>
<keyword evidence="6" id="KW-1185">Reference proteome</keyword>
<accession>A0A0A8K9G7</accession>
<evidence type="ECO:0000256" key="2">
    <source>
        <dbReference type="ARBA" id="ARBA00022759"/>
    </source>
</evidence>
<dbReference type="PROSITE" id="PS01284">
    <property type="entry name" value="TNASE_2"/>
    <property type="match status" value="1"/>
</dbReference>
<gene>
    <name evidence="5" type="ORF">GL4_3309</name>
</gene>
<name>A0A0A8K9G7_9HYPH</name>
<dbReference type="InterPro" id="IPR035437">
    <property type="entry name" value="SNase_OB-fold_sf"/>
</dbReference>
<dbReference type="Pfam" id="PF00565">
    <property type="entry name" value="SNase"/>
    <property type="match status" value="1"/>
</dbReference>
<keyword evidence="3" id="KW-0378">Hydrolase</keyword>
<dbReference type="GO" id="GO:0016787">
    <property type="term" value="F:hydrolase activity"/>
    <property type="evidence" value="ECO:0007669"/>
    <property type="project" value="UniProtKB-KW"/>
</dbReference>
<dbReference type="InterPro" id="IPR016071">
    <property type="entry name" value="Staphylococal_nuclease_OB-fold"/>
</dbReference>
<evidence type="ECO:0000313" key="6">
    <source>
        <dbReference type="Proteomes" id="UP000031643"/>
    </source>
</evidence>
<dbReference type="PROSITE" id="PS50830">
    <property type="entry name" value="TNASE_3"/>
    <property type="match status" value="1"/>
</dbReference>
<evidence type="ECO:0000313" key="5">
    <source>
        <dbReference type="EMBL" id="BAQ18734.1"/>
    </source>
</evidence>
<feature type="domain" description="TNase-like" evidence="4">
    <location>
        <begin position="56"/>
        <end position="190"/>
    </location>
</feature>
<evidence type="ECO:0000256" key="1">
    <source>
        <dbReference type="ARBA" id="ARBA00022722"/>
    </source>
</evidence>
<keyword evidence="1" id="KW-0540">Nuclease</keyword>
<dbReference type="GO" id="GO:0004519">
    <property type="term" value="F:endonuclease activity"/>
    <property type="evidence" value="ECO:0007669"/>
    <property type="project" value="UniProtKB-KW"/>
</dbReference>
<dbReference type="PANTHER" id="PTHR12302:SF3">
    <property type="entry name" value="SERINE_THREONINE-PROTEIN KINASE 31"/>
    <property type="match status" value="1"/>
</dbReference>
<keyword evidence="2" id="KW-0255">Endonuclease</keyword>
<dbReference type="STRING" id="1384459.GL4_3309"/>